<feature type="active site" description="Nucleophile" evidence="6">
    <location>
        <position position="391"/>
    </location>
</feature>
<dbReference type="Gene3D" id="2.60.40.1180">
    <property type="entry name" value="Golgi alpha-mannosidase II"/>
    <property type="match status" value="1"/>
</dbReference>
<dbReference type="InterPro" id="IPR006047">
    <property type="entry name" value="GH13_cat_dom"/>
</dbReference>
<feature type="active site" description="Proton donor" evidence="6">
    <location>
        <position position="420"/>
    </location>
</feature>
<dbReference type="OrthoDB" id="9805159at2"/>
<dbReference type="SMART" id="SM00642">
    <property type="entry name" value="Aamy"/>
    <property type="match status" value="1"/>
</dbReference>
<evidence type="ECO:0000313" key="8">
    <source>
        <dbReference type="EMBL" id="QCQ22981.1"/>
    </source>
</evidence>
<dbReference type="InterPro" id="IPR017853">
    <property type="entry name" value="GH"/>
</dbReference>
<reference evidence="8 9" key="2">
    <citation type="submission" date="2019-05" db="EMBL/GenBank/DDBJ databases">
        <authorList>
            <person name="Suflita J.M."/>
            <person name="Marks C.R."/>
        </authorList>
    </citation>
    <scope>NUCLEOTIDE SEQUENCE [LARGE SCALE GENOMIC DNA]</scope>
    <source>
        <strain evidence="8 9">ALDC</strain>
    </source>
</reference>
<accession>A0A4V1ERV7</accession>
<keyword evidence="9" id="KW-1185">Reference proteome</keyword>
<comment type="catalytic activity">
    <reaction evidence="5 6">
        <text>alpha-maltose 1-phosphate + [(1-&gt;4)-alpha-D-glucosyl](n) = [(1-&gt;4)-alpha-D-glucosyl](n+2) + phosphate</text>
        <dbReference type="Rhea" id="RHEA:42692"/>
        <dbReference type="Rhea" id="RHEA-COMP:9584"/>
        <dbReference type="Rhea" id="RHEA-COMP:10183"/>
        <dbReference type="ChEBI" id="CHEBI:15444"/>
        <dbReference type="ChEBI" id="CHEBI:43474"/>
        <dbReference type="ChEBI" id="CHEBI:63576"/>
        <dbReference type="EC" id="2.4.99.16"/>
    </reaction>
</comment>
<dbReference type="PANTHER" id="PTHR47786">
    <property type="entry name" value="ALPHA-1,4-GLUCAN:MALTOSE-1-PHOSPHATE MALTOSYLTRANSFERASE"/>
    <property type="match status" value="1"/>
</dbReference>
<dbReference type="GO" id="GO:0016758">
    <property type="term" value="F:hexosyltransferase activity"/>
    <property type="evidence" value="ECO:0007669"/>
    <property type="project" value="UniProtKB-UniRule"/>
</dbReference>
<evidence type="ECO:0000313" key="9">
    <source>
        <dbReference type="Proteomes" id="UP000298602"/>
    </source>
</evidence>
<feature type="binding site" evidence="6">
    <location>
        <position position="355"/>
    </location>
    <ligand>
        <name>alpha-maltose 1-phosphate</name>
        <dbReference type="ChEBI" id="CHEBI:63576"/>
    </ligand>
</feature>
<name>A0A4V1ERV7_9BACT</name>
<keyword evidence="2 6" id="KW-0328">Glycosyltransferase</keyword>
<dbReference type="InterPro" id="IPR026585">
    <property type="entry name" value="GlgE"/>
</dbReference>
<dbReference type="Pfam" id="PF11896">
    <property type="entry name" value="GlgE_dom_N_S"/>
    <property type="match status" value="1"/>
</dbReference>
<keyword evidence="4 6" id="KW-0119">Carbohydrate metabolism</keyword>
<dbReference type="GO" id="GO:0004553">
    <property type="term" value="F:hydrolase activity, hydrolyzing O-glycosyl compounds"/>
    <property type="evidence" value="ECO:0007669"/>
    <property type="project" value="InterPro"/>
</dbReference>
<evidence type="ECO:0000256" key="2">
    <source>
        <dbReference type="ARBA" id="ARBA00022676"/>
    </source>
</evidence>
<evidence type="ECO:0000259" key="7">
    <source>
        <dbReference type="SMART" id="SM00642"/>
    </source>
</evidence>
<dbReference type="InterPro" id="IPR049171">
    <property type="entry name" value="GLGE_C"/>
</dbReference>
<feature type="binding site" evidence="6">
    <location>
        <position position="260"/>
    </location>
    <ligand>
        <name>alpha-maltose 1-phosphate</name>
        <dbReference type="ChEBI" id="CHEBI:63576"/>
    </ligand>
</feature>
<dbReference type="EMBL" id="CP040098">
    <property type="protein sequence ID" value="QCQ22981.1"/>
    <property type="molecule type" value="Genomic_DNA"/>
</dbReference>
<evidence type="ECO:0000256" key="5">
    <source>
        <dbReference type="ARBA" id="ARBA00048735"/>
    </source>
</evidence>
<keyword evidence="3 6" id="KW-0808">Transferase</keyword>
<feature type="site" description="Transition state stabilizer" evidence="6">
    <location>
        <position position="478"/>
    </location>
</feature>
<protein>
    <recommendedName>
        <fullName evidence="6">Alpha-1,4-glucan:maltose-1-phosphate maltosyltransferase</fullName>
        <shortName evidence="6">GMPMT</shortName>
        <ecNumber evidence="6">2.4.99.16</ecNumber>
    </recommendedName>
    <alternativeName>
        <fullName evidence="6">(1-&gt;4)-alpha-D-glucan:maltose-1-phosphate alpha-D-maltosyltransferase</fullName>
    </alternativeName>
</protein>
<dbReference type="Pfam" id="PF21702">
    <property type="entry name" value="GLGE_C"/>
    <property type="match status" value="1"/>
</dbReference>
<dbReference type="Proteomes" id="UP000298602">
    <property type="component" value="Chromosome"/>
</dbReference>
<dbReference type="EC" id="2.4.99.16" evidence="6"/>
<evidence type="ECO:0000256" key="4">
    <source>
        <dbReference type="ARBA" id="ARBA00023277"/>
    </source>
</evidence>
<dbReference type="HAMAP" id="MF_02124">
    <property type="entry name" value="GlgE"/>
    <property type="match status" value="1"/>
</dbReference>
<dbReference type="KEGG" id="dax:FDQ92_12860"/>
<dbReference type="InterPro" id="IPR021828">
    <property type="entry name" value="GlgE_dom_N/S"/>
</dbReference>
<feature type="binding site" evidence="6">
    <location>
        <position position="320"/>
    </location>
    <ligand>
        <name>alpha-maltose 1-phosphate</name>
        <dbReference type="ChEBI" id="CHEBI:63576"/>
    </ligand>
</feature>
<comment type="subunit">
    <text evidence="1 6">Homodimer.</text>
</comment>
<sequence length="671" mass="77485">MTARKRSETLLIPEKDSGRVWIENVKPRIDGGRFPAKRTVGETVRVVADVFTDGHNALSVILCHRPASAEAWAETPMRFIGNDTYVAEFFIAALEPHLFTVKAWIDRFSTWKDGLRKKFEAAQDVSSELLEGAQLLDQASERAAGADRRWLTDRAASLRSDAPQADRVACALSEDLAAIMARYPDRSREAAFERILPVKVDRERARFSAWYELFPRSAGPDPGRSGTFKDVEGMLPYFAGMGFDVLYFPPIHPIGRVNRKGPNNTLNAGPEDPGSPWAIGSAEGGHKAIHPELGTFEDFAHLVQEARRFGLEIALDLAYQCAPDHPYVTEHPEWFLHRPDGTIKYAENPPKQYQDVYPFNFECDNWEELWDELKSVVTFWIEKGVRIFRVDNPHTKPLRFWHWLIAEIHAQHPDVIFLSEAFTRPKVMNALAKVGFNQSYTYFTWRNTKREITEYLTELTQTELREYFRPNFFTNTPDILPEYLQFGGRPAFMVRLVLAATLSASYGIYCGFELCEARAVPGTEEYLDSEKYQVRHWDWDRPGNLRDFIRRINTIRRENPALHSNEGLRFYDSENDHLIFFGKTTRDLSNIILVVVNVDPFQTREGWVHVPLKDLGIAPDEVFQVHDLIGEGRYFWQGSRNFVRLNPAESPAQIFRIRRRLKREHDFDYFM</sequence>
<evidence type="ECO:0000256" key="3">
    <source>
        <dbReference type="ARBA" id="ARBA00022679"/>
    </source>
</evidence>
<reference evidence="8 9" key="1">
    <citation type="submission" date="2019-05" db="EMBL/GenBank/DDBJ databases">
        <title>The Complete Genome Sequence of the n-alkane-degrading Desulfoglaeba alkanexedens ALDC reveals multiple alkylsuccinate synthase gene clusters.</title>
        <authorList>
            <person name="Callaghan A.V."/>
            <person name="Davidova I.A."/>
            <person name="Duncan K.E."/>
            <person name="Morris B."/>
            <person name="McInerney M.J."/>
        </authorList>
    </citation>
    <scope>NUCLEOTIDE SEQUENCE [LARGE SCALE GENOMIC DNA]</scope>
    <source>
        <strain evidence="8 9">ALDC</strain>
    </source>
</reference>
<dbReference type="InterPro" id="IPR013780">
    <property type="entry name" value="Glyco_hydro_b"/>
</dbReference>
<feature type="binding site" evidence="6">
    <location>
        <begin position="531"/>
        <end position="532"/>
    </location>
    <ligand>
        <name>alpha-maltose 1-phosphate</name>
        <dbReference type="ChEBI" id="CHEBI:63576"/>
    </ligand>
</feature>
<dbReference type="Gene3D" id="3.20.20.80">
    <property type="entry name" value="Glycosidases"/>
    <property type="match status" value="1"/>
</dbReference>
<dbReference type="GO" id="GO:0030979">
    <property type="term" value="P:alpha-glucan biosynthetic process"/>
    <property type="evidence" value="ECO:0007669"/>
    <property type="project" value="UniProtKB-UniRule"/>
</dbReference>
<dbReference type="PANTHER" id="PTHR47786:SF2">
    <property type="entry name" value="GLYCOSYL HYDROLASE FAMILY 13 CATALYTIC DOMAIN-CONTAINING PROTEIN"/>
    <property type="match status" value="1"/>
</dbReference>
<dbReference type="CDD" id="cd11344">
    <property type="entry name" value="AmyAc_GlgE_like"/>
    <property type="match status" value="1"/>
</dbReference>
<proteinExistence type="inferred from homology"/>
<feature type="binding site" evidence="6">
    <location>
        <position position="392"/>
    </location>
    <ligand>
        <name>alpha-maltose 1-phosphate</name>
        <dbReference type="ChEBI" id="CHEBI:63576"/>
    </ligand>
</feature>
<feature type="domain" description="Glycosyl hydrolase family 13 catalytic" evidence="7">
    <location>
        <begin position="208"/>
        <end position="556"/>
    </location>
</feature>
<dbReference type="InterPro" id="IPR013783">
    <property type="entry name" value="Ig-like_fold"/>
</dbReference>
<dbReference type="Gene3D" id="2.60.40.10">
    <property type="entry name" value="Immunoglobulins"/>
    <property type="match status" value="1"/>
</dbReference>
<organism evidence="8 9">
    <name type="scientific">Desulfoglaeba alkanexedens ALDC</name>
    <dbReference type="NCBI Taxonomy" id="980445"/>
    <lineage>
        <taxon>Bacteria</taxon>
        <taxon>Pseudomonadati</taxon>
        <taxon>Thermodesulfobacteriota</taxon>
        <taxon>Syntrophobacteria</taxon>
        <taxon>Syntrophobacterales</taxon>
        <taxon>Syntrophobacteraceae</taxon>
        <taxon>Desulfoglaeba</taxon>
    </lineage>
</organism>
<gene>
    <name evidence="6" type="primary">glgE</name>
    <name evidence="8" type="ORF">FDQ92_12860</name>
</gene>
<dbReference type="SUPFAM" id="SSF51445">
    <property type="entry name" value="(Trans)glycosidases"/>
    <property type="match status" value="1"/>
</dbReference>
<evidence type="ECO:0000256" key="1">
    <source>
        <dbReference type="ARBA" id="ARBA00011738"/>
    </source>
</evidence>
<evidence type="ECO:0000256" key="6">
    <source>
        <dbReference type="HAMAP-Rule" id="MF_02124"/>
    </source>
</evidence>
<dbReference type="RefSeq" id="WP_137425264.1">
    <property type="nucleotide sequence ID" value="NZ_CP040098.1"/>
</dbReference>
<dbReference type="AlphaFoldDB" id="A0A4V1ERV7"/>
<comment type="similarity">
    <text evidence="6">Belongs to the glycosyl hydrolase 13 family. GlgE subfamily.</text>
</comment>
<dbReference type="Gene3D" id="1.20.58.80">
    <property type="entry name" value="Phosphotransferase system, lactose/cellobiose-type IIA subunit"/>
    <property type="match status" value="1"/>
</dbReference>
<comment type="function">
    <text evidence="6">Maltosyltransferase that uses maltose 1-phosphate (M1P) as the sugar donor to elongate linear or branched alpha-(1-&gt;4)-glucans. Is involved in a branched alpha-glucan biosynthetic pathway from trehalose, together with TreS, Mak and GlgB.</text>
</comment>